<evidence type="ECO:0000256" key="1">
    <source>
        <dbReference type="ARBA" id="ARBA00005417"/>
    </source>
</evidence>
<keyword evidence="3" id="KW-0547">Nucleotide-binding</keyword>
<protein>
    <submittedName>
        <fullName evidence="6">Manganese/zinc transport system ATP-binding protein</fullName>
    </submittedName>
</protein>
<dbReference type="SUPFAM" id="SSF52540">
    <property type="entry name" value="P-loop containing nucleoside triphosphate hydrolases"/>
    <property type="match status" value="1"/>
</dbReference>
<feature type="domain" description="ABC transporter" evidence="5">
    <location>
        <begin position="2"/>
        <end position="234"/>
    </location>
</feature>
<evidence type="ECO:0000259" key="5">
    <source>
        <dbReference type="PROSITE" id="PS50893"/>
    </source>
</evidence>
<keyword evidence="4 6" id="KW-0067">ATP-binding</keyword>
<dbReference type="Proteomes" id="UP000664357">
    <property type="component" value="Unassembled WGS sequence"/>
</dbReference>
<dbReference type="InterPro" id="IPR003439">
    <property type="entry name" value="ABC_transporter-like_ATP-bd"/>
</dbReference>
<dbReference type="Gene3D" id="3.40.50.300">
    <property type="entry name" value="P-loop containing nucleotide triphosphate hydrolases"/>
    <property type="match status" value="1"/>
</dbReference>
<dbReference type="PROSITE" id="PS00211">
    <property type="entry name" value="ABC_TRANSPORTER_1"/>
    <property type="match status" value="1"/>
</dbReference>
<evidence type="ECO:0000256" key="3">
    <source>
        <dbReference type="ARBA" id="ARBA00022741"/>
    </source>
</evidence>
<dbReference type="CDD" id="cd03235">
    <property type="entry name" value="ABC_Metallic_Cations"/>
    <property type="match status" value="1"/>
</dbReference>
<keyword evidence="7" id="KW-1185">Reference proteome</keyword>
<comment type="similarity">
    <text evidence="1">Belongs to the ABC transporter superfamily.</text>
</comment>
<evidence type="ECO:0000256" key="2">
    <source>
        <dbReference type="ARBA" id="ARBA00022448"/>
    </source>
</evidence>
<dbReference type="EMBL" id="JAFREL020000001">
    <property type="protein sequence ID" value="MEO1768564.1"/>
    <property type="molecule type" value="Genomic_DNA"/>
</dbReference>
<organism evidence="6 7">
    <name type="scientific">Candidatus Enterococcus ferrettii</name>
    <dbReference type="NCBI Taxonomy" id="2815324"/>
    <lineage>
        <taxon>Bacteria</taxon>
        <taxon>Bacillati</taxon>
        <taxon>Bacillota</taxon>
        <taxon>Bacilli</taxon>
        <taxon>Lactobacillales</taxon>
        <taxon>Enterococcaceae</taxon>
        <taxon>Enterococcus</taxon>
    </lineage>
</organism>
<evidence type="ECO:0000256" key="4">
    <source>
        <dbReference type="ARBA" id="ARBA00022840"/>
    </source>
</evidence>
<sequence length="244" mass="26683">MIICENINVSYNNQGTALEDINLSLEGPTITGVIGPNGAGKSTLLKAILNIVPHSGNAVIDGEAATKRLSSIAYVEQKSALDFTFPITVKECVSLGTFPAVGLFKRLGAKQWQDVQAALTEVGMEKYADRQISELSGGQFQRVLVARCLVQQADYIFLDEPFVGIDSVSEGIIMQTLQQLKKQGKTILIVHHDLGKVETYFDQVILLNKELIAVGKTKETFRKANLIRAYGDTIFIGEEVRHAS</sequence>
<dbReference type="InterPro" id="IPR003593">
    <property type="entry name" value="AAA+_ATPase"/>
</dbReference>
<evidence type="ECO:0000313" key="7">
    <source>
        <dbReference type="Proteomes" id="UP000664357"/>
    </source>
</evidence>
<dbReference type="PROSITE" id="PS50893">
    <property type="entry name" value="ABC_TRANSPORTER_2"/>
    <property type="match status" value="1"/>
</dbReference>
<dbReference type="PANTHER" id="PTHR42734">
    <property type="entry name" value="METAL TRANSPORT SYSTEM ATP-BINDING PROTEIN TM_0124-RELATED"/>
    <property type="match status" value="1"/>
</dbReference>
<dbReference type="GO" id="GO:0005524">
    <property type="term" value="F:ATP binding"/>
    <property type="evidence" value="ECO:0007669"/>
    <property type="project" value="UniProtKB-KW"/>
</dbReference>
<evidence type="ECO:0000313" key="6">
    <source>
        <dbReference type="EMBL" id="MEO1768564.1"/>
    </source>
</evidence>
<gene>
    <name evidence="6" type="ORF">JZO67_000475</name>
</gene>
<dbReference type="Pfam" id="PF00005">
    <property type="entry name" value="ABC_tran"/>
    <property type="match status" value="1"/>
</dbReference>
<dbReference type="InterPro" id="IPR050153">
    <property type="entry name" value="Metal_Ion_Import_ABC"/>
</dbReference>
<keyword evidence="2" id="KW-0813">Transport</keyword>
<dbReference type="InterPro" id="IPR027417">
    <property type="entry name" value="P-loop_NTPase"/>
</dbReference>
<reference evidence="6 7" key="2">
    <citation type="submission" date="2024-02" db="EMBL/GenBank/DDBJ databases">
        <title>The Genome Sequence of Enterococcus sp. DIV0159.</title>
        <authorList>
            <person name="Earl A."/>
            <person name="Manson A."/>
            <person name="Gilmore M."/>
            <person name="Sanders J."/>
            <person name="Shea T."/>
            <person name="Howe W."/>
            <person name="Livny J."/>
            <person name="Cuomo C."/>
            <person name="Neafsey D."/>
            <person name="Birren B."/>
        </authorList>
    </citation>
    <scope>NUCLEOTIDE SEQUENCE [LARGE SCALE GENOMIC DNA]</scope>
    <source>
        <strain evidence="6 7">665A</strain>
    </source>
</reference>
<dbReference type="PANTHER" id="PTHR42734:SF5">
    <property type="entry name" value="IRON TRANSPORT SYSTEM ATP-BINDING PROTEIN HI_0361-RELATED"/>
    <property type="match status" value="1"/>
</dbReference>
<name>A0ABV0EMB1_9ENTE</name>
<proteinExistence type="inferred from homology"/>
<comment type="caution">
    <text evidence="6">The sequence shown here is derived from an EMBL/GenBank/DDBJ whole genome shotgun (WGS) entry which is preliminary data.</text>
</comment>
<reference evidence="6 7" key="1">
    <citation type="submission" date="2021-03" db="EMBL/GenBank/DDBJ databases">
        <authorList>
            <person name="Gilmore M.S."/>
            <person name="Schwartzman J."/>
            <person name="Van Tyne D."/>
            <person name="Martin M."/>
            <person name="Earl A.M."/>
            <person name="Manson A.L."/>
            <person name="Straub T."/>
            <person name="Salamzade R."/>
            <person name="Saavedra J."/>
            <person name="Lebreton F."/>
            <person name="Prichula J."/>
            <person name="Schaufler K."/>
            <person name="Gaca A."/>
            <person name="Sgardioli B."/>
            <person name="Wagenaar J."/>
            <person name="Strong T."/>
        </authorList>
    </citation>
    <scope>NUCLEOTIDE SEQUENCE [LARGE SCALE GENOMIC DNA]</scope>
    <source>
        <strain evidence="6 7">665A</strain>
    </source>
</reference>
<accession>A0ABV0EMB1</accession>
<dbReference type="RefSeq" id="WP_207703058.1">
    <property type="nucleotide sequence ID" value="NZ_JAFREL020000001.1"/>
</dbReference>
<dbReference type="SMART" id="SM00382">
    <property type="entry name" value="AAA"/>
    <property type="match status" value="1"/>
</dbReference>
<dbReference type="InterPro" id="IPR017871">
    <property type="entry name" value="ABC_transporter-like_CS"/>
</dbReference>